<evidence type="ECO:0000313" key="2">
    <source>
        <dbReference type="Proteomes" id="UP000648239"/>
    </source>
</evidence>
<dbReference type="Proteomes" id="UP000648239">
    <property type="component" value="Unassembled WGS sequence"/>
</dbReference>
<organism evidence="1 2">
    <name type="scientific">Candidatus Polarisedimenticola svalbardensis</name>
    <dbReference type="NCBI Taxonomy" id="2886004"/>
    <lineage>
        <taxon>Bacteria</taxon>
        <taxon>Pseudomonadati</taxon>
        <taxon>Acidobacteriota</taxon>
        <taxon>Candidatus Polarisedimenticolia</taxon>
        <taxon>Candidatus Polarisedimenticolales</taxon>
        <taxon>Candidatus Polarisedimenticolaceae</taxon>
        <taxon>Candidatus Polarisedimenticola</taxon>
    </lineage>
</organism>
<dbReference type="InterPro" id="IPR011990">
    <property type="entry name" value="TPR-like_helical_dom_sf"/>
</dbReference>
<evidence type="ECO:0000313" key="1">
    <source>
        <dbReference type="EMBL" id="MBD3866849.1"/>
    </source>
</evidence>
<comment type="caution">
    <text evidence="1">The sequence shown here is derived from an EMBL/GenBank/DDBJ whole genome shotgun (WGS) entry which is preliminary data.</text>
</comment>
<proteinExistence type="predicted"/>
<accession>A0A8J6XYR4</accession>
<dbReference type="AlphaFoldDB" id="A0A8J6XYR4"/>
<sequence length="505" mass="53774">MRKVSAIPVLLPAILLFAATWAGIPAMADEQAAARQYRVARRLAAERSPDAATALRKVVDLAPLGPLADDALVEQGILAGAPGWPADLGLLTGGGMARAAALMRTVTEEYPSGDRIHEARYRAALLKMEPVVGQDLSAARLDLLTVANDPAAGLWAARARYVSTWIDRVNGHEARARTSLERLRIDYPATAEGALARIGLAQMILQDGDYGEAAALLQENESMLSRSPITSRVPEAGRLNGAAIRAVATRSFRMGLAGDRRWNLSADSFPATGIRNADGLAVDSGSGTLLSDRKAGIVVLYDEQRGKQGQWDIPGPVAVAVDRLGRIWVAGDAGLVMIRNGVAETVADLGAFASPRAIACDTLGSIWLLDRKGTRIGRLRPGTTRLESVWQGEDRLSSIVWDGRRMLALDTRGRRVVEIREENQLKTVVAGTFEKPVALASDLLGRFAVLDDRTKRVTLFGGDGVELGGYALGAAGPSRTEGLVMYPGGGIAVTGSTGPTVYRFR</sequence>
<dbReference type="Gene3D" id="2.120.10.30">
    <property type="entry name" value="TolB, C-terminal domain"/>
    <property type="match status" value="1"/>
</dbReference>
<gene>
    <name evidence="1" type="ORF">IFK94_01890</name>
</gene>
<dbReference type="Gene3D" id="1.25.40.10">
    <property type="entry name" value="Tetratricopeptide repeat domain"/>
    <property type="match status" value="1"/>
</dbReference>
<dbReference type="SUPFAM" id="SSF101898">
    <property type="entry name" value="NHL repeat"/>
    <property type="match status" value="1"/>
</dbReference>
<dbReference type="EMBL" id="JACXWD010000003">
    <property type="protein sequence ID" value="MBD3866849.1"/>
    <property type="molecule type" value="Genomic_DNA"/>
</dbReference>
<protein>
    <submittedName>
        <fullName evidence="1">Uncharacterized protein</fullName>
    </submittedName>
</protein>
<dbReference type="InterPro" id="IPR011042">
    <property type="entry name" value="6-blade_b-propeller_TolB-like"/>
</dbReference>
<reference evidence="1 2" key="1">
    <citation type="submission" date="2020-08" db="EMBL/GenBank/DDBJ databases">
        <title>Acidobacteriota in marine sediments use diverse sulfur dissimilation pathways.</title>
        <authorList>
            <person name="Wasmund K."/>
        </authorList>
    </citation>
    <scope>NUCLEOTIDE SEQUENCE [LARGE SCALE GENOMIC DNA]</scope>
    <source>
        <strain evidence="1">MAG AM4</strain>
    </source>
</reference>
<name>A0A8J6XYR4_9BACT</name>